<evidence type="ECO:0000313" key="2">
    <source>
        <dbReference type="Proteomes" id="UP001205906"/>
    </source>
</evidence>
<dbReference type="Pfam" id="PF06073">
    <property type="entry name" value="DUF934"/>
    <property type="match status" value="1"/>
</dbReference>
<organism evidence="1 2">
    <name type="scientific">Mesorhizobium liriopis</name>
    <dbReference type="NCBI Taxonomy" id="2953882"/>
    <lineage>
        <taxon>Bacteria</taxon>
        <taxon>Pseudomonadati</taxon>
        <taxon>Pseudomonadota</taxon>
        <taxon>Alphaproteobacteria</taxon>
        <taxon>Hyphomicrobiales</taxon>
        <taxon>Phyllobacteriaceae</taxon>
        <taxon>Mesorhizobium</taxon>
    </lineage>
</organism>
<sequence length="174" mass="19368">MTDAPATRLWTPEGFIEDDWTHVESAEALSGNGRFILPLAAFLEMSGEAREAAADRIGVQILPGEELSEIEPYLGSLPLVALAFPAFSDGRSFSKAELLRSRYGFEKIVRATGQVLVDQLPHMLRLGFTEFEISNPTLLKRLEEGVTGGIPFYYQPTVKPAEGHQAYSWRRLKQ</sequence>
<keyword evidence="2" id="KW-1185">Reference proteome</keyword>
<proteinExistence type="predicted"/>
<dbReference type="EMBL" id="JAMXQS010000003">
    <property type="protein sequence ID" value="MCO6049468.1"/>
    <property type="molecule type" value="Genomic_DNA"/>
</dbReference>
<dbReference type="InterPro" id="IPR008318">
    <property type="entry name" value="UCP030820"/>
</dbReference>
<evidence type="ECO:0000313" key="1">
    <source>
        <dbReference type="EMBL" id="MCO6049468.1"/>
    </source>
</evidence>
<dbReference type="PIRSF" id="PIRSF030820">
    <property type="entry name" value="UCP030820"/>
    <property type="match status" value="1"/>
</dbReference>
<dbReference type="Proteomes" id="UP001205906">
    <property type="component" value="Unassembled WGS sequence"/>
</dbReference>
<gene>
    <name evidence="1" type="ORF">NGM99_06650</name>
</gene>
<reference evidence="1 2" key="1">
    <citation type="submission" date="2022-06" db="EMBL/GenBank/DDBJ databases">
        <title>Mesorhizobium sp. strain RP14 Genome sequencing and assembly.</title>
        <authorList>
            <person name="Kim I."/>
        </authorList>
    </citation>
    <scope>NUCLEOTIDE SEQUENCE [LARGE SCALE GENOMIC DNA]</scope>
    <source>
        <strain evidence="2">RP14(2022)</strain>
    </source>
</reference>
<name>A0ABT1C488_9HYPH</name>
<comment type="caution">
    <text evidence="1">The sequence shown here is derived from an EMBL/GenBank/DDBJ whole genome shotgun (WGS) entry which is preliminary data.</text>
</comment>
<protein>
    <submittedName>
        <fullName evidence="1">DUF934 domain-containing protein</fullName>
    </submittedName>
</protein>
<dbReference type="RefSeq" id="WP_252817325.1">
    <property type="nucleotide sequence ID" value="NZ_JAMXQS010000003.1"/>
</dbReference>
<accession>A0ABT1C488</accession>